<gene>
    <name evidence="7" type="ORF">TTAC_LOCUS10101</name>
</gene>
<protein>
    <submittedName>
        <fullName evidence="9">TPR_REGION domain-containing protein</fullName>
    </submittedName>
</protein>
<reference evidence="7 8" key="2">
    <citation type="submission" date="2018-11" db="EMBL/GenBank/DDBJ databases">
        <authorList>
            <consortium name="Pathogen Informatics"/>
        </authorList>
    </citation>
    <scope>NUCLEOTIDE SEQUENCE [LARGE SCALE GENOMIC DNA]</scope>
</reference>
<dbReference type="Proteomes" id="UP000274429">
    <property type="component" value="Unassembled WGS sequence"/>
</dbReference>
<keyword evidence="8" id="KW-1185">Reference proteome</keyword>
<evidence type="ECO:0000313" key="8">
    <source>
        <dbReference type="Proteomes" id="UP000274429"/>
    </source>
</evidence>
<feature type="region of interest" description="Disordered" evidence="5">
    <location>
        <begin position="233"/>
        <end position="286"/>
    </location>
</feature>
<evidence type="ECO:0000256" key="1">
    <source>
        <dbReference type="ARBA" id="ARBA00008175"/>
    </source>
</evidence>
<evidence type="ECO:0000313" key="7">
    <source>
        <dbReference type="EMBL" id="VDM35081.1"/>
    </source>
</evidence>
<dbReference type="SUPFAM" id="SSF48452">
    <property type="entry name" value="TPR-like"/>
    <property type="match status" value="1"/>
</dbReference>
<dbReference type="OrthoDB" id="2335338at2759"/>
<dbReference type="InterPro" id="IPR032374">
    <property type="entry name" value="SGTA_dimer"/>
</dbReference>
<dbReference type="PROSITE" id="PS50005">
    <property type="entry name" value="TPR"/>
    <property type="match status" value="2"/>
</dbReference>
<dbReference type="Pfam" id="PF13414">
    <property type="entry name" value="TPR_11"/>
    <property type="match status" value="1"/>
</dbReference>
<name>A0A0R3X990_HYDTA</name>
<feature type="repeat" description="TPR" evidence="4">
    <location>
        <begin position="151"/>
        <end position="184"/>
    </location>
</feature>
<dbReference type="Gene3D" id="1.20.5.420">
    <property type="entry name" value="Immunoglobulin FC, subunit C"/>
    <property type="match status" value="1"/>
</dbReference>
<dbReference type="Gene3D" id="1.25.40.10">
    <property type="entry name" value="Tetratricopeptide repeat domain"/>
    <property type="match status" value="1"/>
</dbReference>
<feature type="compositionally biased region" description="Polar residues" evidence="5">
    <location>
        <begin position="234"/>
        <end position="275"/>
    </location>
</feature>
<dbReference type="Pfam" id="PF16546">
    <property type="entry name" value="SGTA_dimer"/>
    <property type="match status" value="1"/>
</dbReference>
<feature type="domain" description="SGTA homodimerisation" evidence="6">
    <location>
        <begin position="6"/>
        <end position="53"/>
    </location>
</feature>
<feature type="repeat" description="TPR" evidence="4">
    <location>
        <begin position="83"/>
        <end position="116"/>
    </location>
</feature>
<feature type="compositionally biased region" description="Basic and acidic residues" evidence="5">
    <location>
        <begin position="276"/>
        <end position="286"/>
    </location>
</feature>
<evidence type="ECO:0000256" key="2">
    <source>
        <dbReference type="ARBA" id="ARBA00022737"/>
    </source>
</evidence>
<proteinExistence type="inferred from homology"/>
<dbReference type="PROSITE" id="PS50293">
    <property type="entry name" value="TPR_REGION"/>
    <property type="match status" value="2"/>
</dbReference>
<dbReference type="PANTHER" id="PTHR45831:SF2">
    <property type="entry name" value="LD24721P"/>
    <property type="match status" value="1"/>
</dbReference>
<evidence type="ECO:0000313" key="9">
    <source>
        <dbReference type="WBParaSite" id="TTAC_0001011501-mRNA-1"/>
    </source>
</evidence>
<evidence type="ECO:0000259" key="6">
    <source>
        <dbReference type="Pfam" id="PF16546"/>
    </source>
</evidence>
<dbReference type="GO" id="GO:0006620">
    <property type="term" value="P:post-translational protein targeting to endoplasmic reticulum membrane"/>
    <property type="evidence" value="ECO:0007669"/>
    <property type="project" value="TreeGrafter"/>
</dbReference>
<dbReference type="AlphaFoldDB" id="A0A0R3X990"/>
<dbReference type="GO" id="GO:0016020">
    <property type="term" value="C:membrane"/>
    <property type="evidence" value="ECO:0007669"/>
    <property type="project" value="TreeGrafter"/>
</dbReference>
<dbReference type="WBParaSite" id="TTAC_0001011501-mRNA-1">
    <property type="protein sequence ID" value="TTAC_0001011501-mRNA-1"/>
    <property type="gene ID" value="TTAC_0001011501"/>
</dbReference>
<evidence type="ECO:0000256" key="3">
    <source>
        <dbReference type="ARBA" id="ARBA00022803"/>
    </source>
</evidence>
<dbReference type="EMBL" id="UYWX01021312">
    <property type="protein sequence ID" value="VDM35081.1"/>
    <property type="molecule type" value="Genomic_DNA"/>
</dbReference>
<comment type="similarity">
    <text evidence="1">Belongs to the SGT family.</text>
</comment>
<dbReference type="PANTHER" id="PTHR45831">
    <property type="entry name" value="LD24721P"/>
    <property type="match status" value="1"/>
</dbReference>
<accession>A0A0R3X990</accession>
<keyword evidence="2" id="KW-0677">Repeat</keyword>
<dbReference type="GO" id="GO:0060090">
    <property type="term" value="F:molecular adaptor activity"/>
    <property type="evidence" value="ECO:0007669"/>
    <property type="project" value="TreeGrafter"/>
</dbReference>
<dbReference type="Pfam" id="PF00515">
    <property type="entry name" value="TPR_1"/>
    <property type="match status" value="1"/>
</dbReference>
<dbReference type="InterPro" id="IPR019734">
    <property type="entry name" value="TPR_rpt"/>
</dbReference>
<evidence type="ECO:0000256" key="5">
    <source>
        <dbReference type="SAM" id="MobiDB-lite"/>
    </source>
</evidence>
<dbReference type="InterPro" id="IPR047150">
    <property type="entry name" value="SGT"/>
</dbReference>
<dbReference type="GO" id="GO:0072380">
    <property type="term" value="C:TRC complex"/>
    <property type="evidence" value="ECO:0007669"/>
    <property type="project" value="TreeGrafter"/>
</dbReference>
<dbReference type="SMART" id="SM00028">
    <property type="entry name" value="TPR"/>
    <property type="match status" value="3"/>
</dbReference>
<dbReference type="InterPro" id="IPR011990">
    <property type="entry name" value="TPR-like_helical_dom_sf"/>
</dbReference>
<dbReference type="STRING" id="6205.A0A0R3X990"/>
<evidence type="ECO:0000256" key="4">
    <source>
        <dbReference type="PROSITE-ProRule" id="PRU00339"/>
    </source>
</evidence>
<reference evidence="9" key="1">
    <citation type="submission" date="2017-02" db="UniProtKB">
        <authorList>
            <consortium name="WormBaseParasite"/>
        </authorList>
    </citation>
    <scope>IDENTIFICATION</scope>
</reference>
<keyword evidence="3 4" id="KW-0802">TPR repeat</keyword>
<sequence length="286" mass="31985">MITDTKRQFYQCIAAFLRDECSSTDYPNDTIESLEVAKQCIESAFDVSGSEEPRTDLFILFEKFISTSNPSGHQVTPEDKIKAENLKTQGNSFMALEKFEEAIDCYSQAIALDPNNAIYYCNRAAAKSRLNKDDDCIKDCEKALEIDPSYSKAYGRMGLAYCNMVKYEKAIEVYKKAISLDPNNLNFKQSLALAEANLRQSSNAAPNSFGNLDLGALLSNPVMQNMAQRLMSDPQMQSTGQQFAQQMRQTNPDLVDTLRQQMQNATNQQPPSSNADNDKNAAHKES</sequence>
<organism evidence="9">
    <name type="scientific">Hydatigena taeniaeformis</name>
    <name type="common">Feline tapeworm</name>
    <name type="synonym">Taenia taeniaeformis</name>
    <dbReference type="NCBI Taxonomy" id="6205"/>
    <lineage>
        <taxon>Eukaryota</taxon>
        <taxon>Metazoa</taxon>
        <taxon>Spiralia</taxon>
        <taxon>Lophotrochozoa</taxon>
        <taxon>Platyhelminthes</taxon>
        <taxon>Cestoda</taxon>
        <taxon>Eucestoda</taxon>
        <taxon>Cyclophyllidea</taxon>
        <taxon>Taeniidae</taxon>
        <taxon>Hydatigera</taxon>
    </lineage>
</organism>